<organism evidence="1 3">
    <name type="scientific">Clostridium innocuum</name>
    <dbReference type="NCBI Taxonomy" id="1522"/>
    <lineage>
        <taxon>Bacteria</taxon>
        <taxon>Bacillati</taxon>
        <taxon>Bacillota</taxon>
        <taxon>Clostridia</taxon>
        <taxon>Eubacteriales</taxon>
        <taxon>Clostridiaceae</taxon>
        <taxon>Clostridium</taxon>
    </lineage>
</organism>
<evidence type="ECO:0000313" key="3">
    <source>
        <dbReference type="Proteomes" id="UP000030008"/>
    </source>
</evidence>
<evidence type="ECO:0000313" key="1">
    <source>
        <dbReference type="EMBL" id="KGJ51070.1"/>
    </source>
</evidence>
<dbReference type="AlphaFoldDB" id="A0A099I022"/>
<name>A0A099I022_CLOIN</name>
<dbReference type="EMBL" id="QVEV01000040">
    <property type="protein sequence ID" value="RGC11236.1"/>
    <property type="molecule type" value="Genomic_DNA"/>
</dbReference>
<evidence type="ECO:0000313" key="2">
    <source>
        <dbReference type="EMBL" id="RGC11236.1"/>
    </source>
</evidence>
<proteinExistence type="predicted"/>
<dbReference type="RefSeq" id="WP_002610743.1">
    <property type="nucleotide sequence ID" value="NZ_CABHIW010000020.1"/>
</dbReference>
<dbReference type="Proteomes" id="UP000030008">
    <property type="component" value="Unassembled WGS sequence"/>
</dbReference>
<dbReference type="EMBL" id="JQIF01000159">
    <property type="protein sequence ID" value="KGJ51070.1"/>
    <property type="molecule type" value="Genomic_DNA"/>
</dbReference>
<accession>A0A099I022</accession>
<evidence type="ECO:0000313" key="4">
    <source>
        <dbReference type="Proteomes" id="UP000260025"/>
    </source>
</evidence>
<protein>
    <submittedName>
        <fullName evidence="1">Uncharacterized protein</fullName>
    </submittedName>
</protein>
<dbReference type="OrthoDB" id="9866341at2"/>
<reference evidence="1 3" key="1">
    <citation type="submission" date="2014-08" db="EMBL/GenBank/DDBJ databases">
        <title>Clostridium innocuum, an unnegligible vancomycin-resistant pathogen causing extra-intestinal infections.</title>
        <authorList>
            <person name="Feng Y."/>
            <person name="Chiu C.-H."/>
        </authorList>
    </citation>
    <scope>NUCLEOTIDE SEQUENCE [LARGE SCALE GENOMIC DNA]</scope>
    <source>
        <strain evidence="1 3">AN88</strain>
    </source>
</reference>
<sequence>MQRNKNDVTSRYGIQIGDIFIAKSNDDIICLQVMSVCDSLHIVVQEVYPEIIDIVQRDEITRSFKLDNSRKRLLPLKKSRYIKNNSQGMKKLTVLKGIYIPAIKYDGYNYAYLYEDTFI</sequence>
<dbReference type="Proteomes" id="UP000260025">
    <property type="component" value="Unassembled WGS sequence"/>
</dbReference>
<comment type="caution">
    <text evidence="1">The sequence shown here is derived from an EMBL/GenBank/DDBJ whole genome shotgun (WGS) entry which is preliminary data.</text>
</comment>
<reference evidence="2 4" key="2">
    <citation type="submission" date="2018-08" db="EMBL/GenBank/DDBJ databases">
        <title>A genome reference for cultivated species of the human gut microbiota.</title>
        <authorList>
            <person name="Zou Y."/>
            <person name="Xue W."/>
            <person name="Luo G."/>
        </authorList>
    </citation>
    <scope>NUCLEOTIDE SEQUENCE [LARGE SCALE GENOMIC DNA]</scope>
    <source>
        <strain evidence="2 4">OF01-2LB</strain>
    </source>
</reference>
<gene>
    <name evidence="1" type="ORF">CIAN88_22695</name>
    <name evidence="2" type="ORF">DXA38_19030</name>
</gene>